<dbReference type="RefSeq" id="WP_218861870.1">
    <property type="nucleotide sequence ID" value="NZ_JACBYW010000001.1"/>
</dbReference>
<organism evidence="2 3">
    <name type="scientific">Actinopolyspora biskrensis</name>
    <dbReference type="NCBI Taxonomy" id="1470178"/>
    <lineage>
        <taxon>Bacteria</taxon>
        <taxon>Bacillati</taxon>
        <taxon>Actinomycetota</taxon>
        <taxon>Actinomycetes</taxon>
        <taxon>Actinopolysporales</taxon>
        <taxon>Actinopolysporaceae</taxon>
        <taxon>Actinopolyspora</taxon>
    </lineage>
</organism>
<evidence type="ECO:0000313" key="2">
    <source>
        <dbReference type="EMBL" id="NYH77195.1"/>
    </source>
</evidence>
<dbReference type="EMBL" id="JACBYW010000001">
    <property type="protein sequence ID" value="NYH77195.1"/>
    <property type="molecule type" value="Genomic_DNA"/>
</dbReference>
<dbReference type="Gene3D" id="3.90.1140.10">
    <property type="entry name" value="Cyclic phosphodiesterase"/>
    <property type="match status" value="1"/>
</dbReference>
<accession>A0A852YWC5</accession>
<reference evidence="2 3" key="1">
    <citation type="submission" date="2020-07" db="EMBL/GenBank/DDBJ databases">
        <title>Genomic Encyclopedia of Type Strains, Phase III (KMG-III): the genomes of soil and plant-associated and newly described type strains.</title>
        <authorList>
            <person name="Whitman W."/>
        </authorList>
    </citation>
    <scope>NUCLEOTIDE SEQUENCE [LARGE SCALE GENOMIC DNA]</scope>
    <source>
        <strain evidence="2 3">CECT 8576</strain>
    </source>
</reference>
<dbReference type="AlphaFoldDB" id="A0A852YWC5"/>
<gene>
    <name evidence="2" type="ORF">FHR84_000509</name>
</gene>
<evidence type="ECO:0000313" key="3">
    <source>
        <dbReference type="Proteomes" id="UP000548304"/>
    </source>
</evidence>
<dbReference type="SUPFAM" id="SSF55144">
    <property type="entry name" value="LigT-like"/>
    <property type="match status" value="1"/>
</dbReference>
<dbReference type="Proteomes" id="UP000548304">
    <property type="component" value="Unassembled WGS sequence"/>
</dbReference>
<keyword evidence="3" id="KW-1185">Reference proteome</keyword>
<evidence type="ECO:0000259" key="1">
    <source>
        <dbReference type="Pfam" id="PF02834"/>
    </source>
</evidence>
<feature type="domain" description="Phosphoesterase HXTX" evidence="1">
    <location>
        <begin position="78"/>
        <end position="130"/>
    </location>
</feature>
<sequence length="143" mass="15993">MSLGANPVTDEQRVRVRLVGVGSSYSSMFPADPPEDHEDPVGIAVHDQAAFERVERMLCHWDRPHRRSYHWMITLDEQEPARALSRRCQQLLPAEGLDLVPPESLHLTVRRLGYVDEVPVPTLRAAARAVGNTAVGSSRFVCN</sequence>
<name>A0A852YWC5_9ACTN</name>
<protein>
    <recommendedName>
        <fullName evidence="1">Phosphoesterase HXTX domain-containing protein</fullName>
    </recommendedName>
</protein>
<dbReference type="InterPro" id="IPR014051">
    <property type="entry name" value="Phosphoesterase_HXTX"/>
</dbReference>
<dbReference type="InterPro" id="IPR009097">
    <property type="entry name" value="Cyclic_Pdiesterase"/>
</dbReference>
<proteinExistence type="predicted"/>
<dbReference type="Pfam" id="PF02834">
    <property type="entry name" value="LigT_PEase"/>
    <property type="match status" value="1"/>
</dbReference>
<comment type="caution">
    <text evidence="2">The sequence shown here is derived from an EMBL/GenBank/DDBJ whole genome shotgun (WGS) entry which is preliminary data.</text>
</comment>